<dbReference type="EMBL" id="FZOT01000006">
    <property type="protein sequence ID" value="SNS76289.1"/>
    <property type="molecule type" value="Genomic_DNA"/>
</dbReference>
<organism evidence="2 3">
    <name type="scientific">Noviherbaspirillum humi</name>
    <dbReference type="NCBI Taxonomy" id="1688639"/>
    <lineage>
        <taxon>Bacteria</taxon>
        <taxon>Pseudomonadati</taxon>
        <taxon>Pseudomonadota</taxon>
        <taxon>Betaproteobacteria</taxon>
        <taxon>Burkholderiales</taxon>
        <taxon>Oxalobacteraceae</taxon>
        <taxon>Noviherbaspirillum</taxon>
    </lineage>
</organism>
<evidence type="ECO:0000313" key="2">
    <source>
        <dbReference type="EMBL" id="SNS76289.1"/>
    </source>
</evidence>
<evidence type="ECO:0000313" key="3">
    <source>
        <dbReference type="Proteomes" id="UP000198284"/>
    </source>
</evidence>
<feature type="compositionally biased region" description="Basic and acidic residues" evidence="1">
    <location>
        <begin position="131"/>
        <end position="140"/>
    </location>
</feature>
<keyword evidence="3" id="KW-1185">Reference proteome</keyword>
<feature type="compositionally biased region" description="Basic and acidic residues" evidence="1">
    <location>
        <begin position="107"/>
        <end position="122"/>
    </location>
</feature>
<proteinExistence type="predicted"/>
<protein>
    <submittedName>
        <fullName evidence="2">Uncharacterized protein</fullName>
    </submittedName>
</protein>
<accession>A0A239H4F1</accession>
<name>A0A239H4F1_9BURK</name>
<sequence>MPIYVRKAETIHGTTVDLMALKQFTLAVLLTASAVGALAQPGHFGQAGREILRGFFTQKTDYDPSSDRQQPVQQQGAQQMPQNQGWQSSGYGDQGSQNAQGGGDQGGQRRQDNNRMSPDDRRRLRQQIEQAGHEVYQRRH</sequence>
<gene>
    <name evidence="2" type="ORF">SAMN06265795_10689</name>
</gene>
<feature type="region of interest" description="Disordered" evidence="1">
    <location>
        <begin position="55"/>
        <end position="140"/>
    </location>
</feature>
<reference evidence="2 3" key="1">
    <citation type="submission" date="2017-06" db="EMBL/GenBank/DDBJ databases">
        <authorList>
            <person name="Kim H.J."/>
            <person name="Triplett B.A."/>
        </authorList>
    </citation>
    <scope>NUCLEOTIDE SEQUENCE [LARGE SCALE GENOMIC DNA]</scope>
    <source>
        <strain evidence="2 3">U15</strain>
    </source>
</reference>
<dbReference type="AlphaFoldDB" id="A0A239H4F1"/>
<evidence type="ECO:0000256" key="1">
    <source>
        <dbReference type="SAM" id="MobiDB-lite"/>
    </source>
</evidence>
<dbReference type="Proteomes" id="UP000198284">
    <property type="component" value="Unassembled WGS sequence"/>
</dbReference>
<feature type="compositionally biased region" description="Low complexity" evidence="1">
    <location>
        <begin position="69"/>
        <end position="87"/>
    </location>
</feature>